<evidence type="ECO:0000313" key="3">
    <source>
        <dbReference type="EMBL" id="ROW03973.1"/>
    </source>
</evidence>
<evidence type="ECO:0000313" key="4">
    <source>
        <dbReference type="Proteomes" id="UP000284375"/>
    </source>
</evidence>
<keyword evidence="2" id="KW-1133">Transmembrane helix</keyword>
<protein>
    <submittedName>
        <fullName evidence="3">Uncharacterized protein</fullName>
    </submittedName>
</protein>
<dbReference type="EMBL" id="LJZO01000002">
    <property type="protein sequence ID" value="ROW03973.1"/>
    <property type="molecule type" value="Genomic_DNA"/>
</dbReference>
<sequence>MSRKQKAVGIISLAQILYLETRKEEDKRREGPSTISAPQSATGLPSRAGPDKVLPPDSEEGPLGPVVLPAADAPVQLRVRARGHVAEALRLDGAELDPEVPQLALVLGRGALELADAPGLLAKELDILDDDGLPGVVAAAATTGSGCSVDDSGCRLVGGGTTGRAPLVLPLSSTPPPPPSSSFSFSLTLTSLSDDIEGCLLWSCDRSHDGLKGGPMRPRASPLFPPPPPPPPPGNTIDDLPFRCSEEPLRPAAADKEFPPVAVAVAVVMAVVVLLAVAAPLRRRRPPPDALHRVDVRVQRADVAAAHLVRGAQAPGQVVQALDEHVAAVLGYVVVVVVVVVVGRDDGGVGGGAGGAGGVAGGVHVMAAAVDLDLGAAGQGAAAGCWRARRWRVVGEDEEAVAVVVLLVVVLVGATVLIVVLVVVMVIVWFSLLVLFGWTGRAGGAAGAEGRGVAWPQGGER</sequence>
<feature type="region of interest" description="Disordered" evidence="1">
    <location>
        <begin position="212"/>
        <end position="236"/>
    </location>
</feature>
<feature type="compositionally biased region" description="Pro residues" evidence="1">
    <location>
        <begin position="223"/>
        <end position="234"/>
    </location>
</feature>
<organism evidence="3 4">
    <name type="scientific">Cytospora chrysosperma</name>
    <name type="common">Cytospora canker fungus</name>
    <name type="synonym">Sphaeria chrysosperma</name>
    <dbReference type="NCBI Taxonomy" id="252740"/>
    <lineage>
        <taxon>Eukaryota</taxon>
        <taxon>Fungi</taxon>
        <taxon>Dikarya</taxon>
        <taxon>Ascomycota</taxon>
        <taxon>Pezizomycotina</taxon>
        <taxon>Sordariomycetes</taxon>
        <taxon>Sordariomycetidae</taxon>
        <taxon>Diaporthales</taxon>
        <taxon>Cytosporaceae</taxon>
        <taxon>Cytospora</taxon>
    </lineage>
</organism>
<reference evidence="3 4" key="1">
    <citation type="submission" date="2015-09" db="EMBL/GenBank/DDBJ databases">
        <title>Host preference determinants of Valsa canker pathogens revealed by comparative genomics.</title>
        <authorList>
            <person name="Yin Z."/>
            <person name="Huang L."/>
        </authorList>
    </citation>
    <scope>NUCLEOTIDE SEQUENCE [LARGE SCALE GENOMIC DNA]</scope>
    <source>
        <strain evidence="3 4">YSFL</strain>
    </source>
</reference>
<gene>
    <name evidence="3" type="ORF">VSDG_00824</name>
</gene>
<accession>A0A423WL87</accession>
<proteinExistence type="predicted"/>
<comment type="caution">
    <text evidence="3">The sequence shown here is derived from an EMBL/GenBank/DDBJ whole genome shotgun (WGS) entry which is preliminary data.</text>
</comment>
<dbReference type="Proteomes" id="UP000284375">
    <property type="component" value="Unassembled WGS sequence"/>
</dbReference>
<keyword evidence="4" id="KW-1185">Reference proteome</keyword>
<keyword evidence="2" id="KW-0472">Membrane</keyword>
<dbReference type="AlphaFoldDB" id="A0A423WL87"/>
<evidence type="ECO:0000256" key="2">
    <source>
        <dbReference type="SAM" id="Phobius"/>
    </source>
</evidence>
<feature type="transmembrane region" description="Helical" evidence="2">
    <location>
        <begin position="258"/>
        <end position="279"/>
    </location>
</feature>
<feature type="transmembrane region" description="Helical" evidence="2">
    <location>
        <begin position="400"/>
        <end position="430"/>
    </location>
</feature>
<evidence type="ECO:0000256" key="1">
    <source>
        <dbReference type="SAM" id="MobiDB-lite"/>
    </source>
</evidence>
<name>A0A423WL87_CYTCH</name>
<feature type="region of interest" description="Disordered" evidence="1">
    <location>
        <begin position="22"/>
        <end position="67"/>
    </location>
</feature>
<feature type="compositionally biased region" description="Basic and acidic residues" evidence="1">
    <location>
        <begin position="22"/>
        <end position="31"/>
    </location>
</feature>
<feature type="compositionally biased region" description="Polar residues" evidence="1">
    <location>
        <begin position="33"/>
        <end position="43"/>
    </location>
</feature>
<keyword evidence="2" id="KW-0812">Transmembrane</keyword>